<evidence type="ECO:0000256" key="3">
    <source>
        <dbReference type="ARBA" id="ARBA00023163"/>
    </source>
</evidence>
<evidence type="ECO:0000256" key="1">
    <source>
        <dbReference type="ARBA" id="ARBA00023015"/>
    </source>
</evidence>
<protein>
    <submittedName>
        <fullName evidence="4">Glycolate utilization operon transcriptional activator GlcC</fullName>
    </submittedName>
</protein>
<evidence type="ECO:0000313" key="5">
    <source>
        <dbReference type="Proteomes" id="UP000469949"/>
    </source>
</evidence>
<proteinExistence type="predicted"/>
<dbReference type="AlphaFoldDB" id="A0A833N4B4"/>
<name>A0A833N4B4_9HYPH</name>
<comment type="caution">
    <text evidence="4">The sequence shown here is derived from an EMBL/GenBank/DDBJ whole genome shotgun (WGS) entry which is preliminary data.</text>
</comment>
<organism evidence="4 5">
    <name type="scientific">Methylorubrum populi</name>
    <dbReference type="NCBI Taxonomy" id="223967"/>
    <lineage>
        <taxon>Bacteria</taxon>
        <taxon>Pseudomonadati</taxon>
        <taxon>Pseudomonadota</taxon>
        <taxon>Alphaproteobacteria</taxon>
        <taxon>Hyphomicrobiales</taxon>
        <taxon>Methylobacteriaceae</taxon>
        <taxon>Methylorubrum</taxon>
    </lineage>
</organism>
<evidence type="ECO:0000256" key="2">
    <source>
        <dbReference type="ARBA" id="ARBA00023125"/>
    </source>
</evidence>
<evidence type="ECO:0000313" key="4">
    <source>
        <dbReference type="EMBL" id="KAB7786698.1"/>
    </source>
</evidence>
<dbReference type="Proteomes" id="UP000469949">
    <property type="component" value="Unassembled WGS sequence"/>
</dbReference>
<dbReference type="SUPFAM" id="SSF48008">
    <property type="entry name" value="GntR ligand-binding domain-like"/>
    <property type="match status" value="1"/>
</dbReference>
<dbReference type="InterPro" id="IPR008920">
    <property type="entry name" value="TF_FadR/GntR_C"/>
</dbReference>
<sequence>MRAAGSSAVSRRFTRPETRDWFRAQHRAICESVMAGDVEAAGEAAEAHIHATHQALAEVREAEARLQVSLRRLNGGHVSARREGDR</sequence>
<dbReference type="EMBL" id="WEKV01000006">
    <property type="protein sequence ID" value="KAB7786698.1"/>
    <property type="molecule type" value="Genomic_DNA"/>
</dbReference>
<dbReference type="GO" id="GO:0003677">
    <property type="term" value="F:DNA binding"/>
    <property type="evidence" value="ECO:0007669"/>
    <property type="project" value="UniProtKB-KW"/>
</dbReference>
<keyword evidence="2" id="KW-0238">DNA-binding</keyword>
<gene>
    <name evidence="4" type="ORF">F8B43_1052</name>
</gene>
<keyword evidence="3" id="KW-0804">Transcription</keyword>
<keyword evidence="1" id="KW-0805">Transcription regulation</keyword>
<reference evidence="4 5" key="1">
    <citation type="submission" date="2019-10" db="EMBL/GenBank/DDBJ databases">
        <title>Draft Genome Sequence of the Caffeine Degrading Methylotroph Methylorubrum populi PINKEL.</title>
        <authorList>
            <person name="Dawson S.C."/>
            <person name="Zhang X."/>
            <person name="Wright M.E."/>
            <person name="Sharma G."/>
            <person name="Langner J.T."/>
            <person name="Ditty J.L."/>
            <person name="Subuyuj G.A."/>
        </authorList>
    </citation>
    <scope>NUCLEOTIDE SEQUENCE [LARGE SCALE GENOMIC DNA]</scope>
    <source>
        <strain evidence="4 5">Pinkel</strain>
    </source>
</reference>
<dbReference type="RefSeq" id="WP_193316368.1">
    <property type="nucleotide sequence ID" value="NZ_WEKV01000006.1"/>
</dbReference>
<accession>A0A833N4B4</accession>
<dbReference type="Gene3D" id="1.20.120.530">
    <property type="entry name" value="GntR ligand-binding domain-like"/>
    <property type="match status" value="1"/>
</dbReference>